<keyword evidence="1" id="KW-0472">Membrane</keyword>
<dbReference type="AlphaFoldDB" id="A0A3A6Q8N1"/>
<evidence type="ECO:0000313" key="2">
    <source>
        <dbReference type="EMBL" id="RJX51484.1"/>
    </source>
</evidence>
<evidence type="ECO:0000256" key="1">
    <source>
        <dbReference type="SAM" id="Phobius"/>
    </source>
</evidence>
<keyword evidence="1" id="KW-1133">Transmembrane helix</keyword>
<dbReference type="Proteomes" id="UP000281564">
    <property type="component" value="Unassembled WGS sequence"/>
</dbReference>
<feature type="transmembrane region" description="Helical" evidence="1">
    <location>
        <begin position="80"/>
        <end position="102"/>
    </location>
</feature>
<keyword evidence="3" id="KW-1185">Reference proteome</keyword>
<evidence type="ECO:0000313" key="3">
    <source>
        <dbReference type="Proteomes" id="UP000281564"/>
    </source>
</evidence>
<feature type="transmembrane region" description="Helical" evidence="1">
    <location>
        <begin position="52"/>
        <end position="74"/>
    </location>
</feature>
<gene>
    <name evidence="2" type="ORF">DP106_01975</name>
</gene>
<organism evidence="2 3">
    <name type="scientific">Halonotius pteroides</name>
    <dbReference type="NCBI Taxonomy" id="268735"/>
    <lineage>
        <taxon>Archaea</taxon>
        <taxon>Methanobacteriati</taxon>
        <taxon>Methanobacteriota</taxon>
        <taxon>Stenosarchaea group</taxon>
        <taxon>Halobacteria</taxon>
        <taxon>Halobacteriales</taxon>
        <taxon>Haloferacaceae</taxon>
        <taxon>Halonotius</taxon>
    </lineage>
</organism>
<sequence length="104" mass="11774">MTSIAELNDIALTLLQVTGLLLPVVFLTANFVKNEGVFDEISDKRQNKLSKLFIYMVLSLSVTGFLATLGILRWSIKESLLFTSVLFLASFFLVYGIFIYWITK</sequence>
<name>A0A3A6Q8N1_9EURY</name>
<comment type="caution">
    <text evidence="2">The sequence shown here is derived from an EMBL/GenBank/DDBJ whole genome shotgun (WGS) entry which is preliminary data.</text>
</comment>
<protein>
    <recommendedName>
        <fullName evidence="4">DUF3784 domain-containing protein</fullName>
    </recommendedName>
</protein>
<evidence type="ECO:0008006" key="4">
    <source>
        <dbReference type="Google" id="ProtNLM"/>
    </source>
</evidence>
<dbReference type="EMBL" id="QMDW01000002">
    <property type="protein sequence ID" value="RJX51484.1"/>
    <property type="molecule type" value="Genomic_DNA"/>
</dbReference>
<reference evidence="2 3" key="1">
    <citation type="submission" date="2018-06" db="EMBL/GenBank/DDBJ databases">
        <title>Halonotius sp. F13-13 a new haloarchaeeon isolated from a solar saltern from Isla Cristina, Huelva, Spain.</title>
        <authorList>
            <person name="Duran-Viseras A."/>
            <person name="Sanchez-Porro C."/>
            <person name="Ventosa A."/>
        </authorList>
    </citation>
    <scope>NUCLEOTIDE SEQUENCE [LARGE SCALE GENOMIC DNA]</scope>
    <source>
        <strain evidence="2 3">CECT 7525</strain>
    </source>
</reference>
<keyword evidence="1" id="KW-0812">Transmembrane</keyword>
<proteinExistence type="predicted"/>
<accession>A0A3A6Q8N1</accession>
<feature type="transmembrane region" description="Helical" evidence="1">
    <location>
        <begin position="12"/>
        <end position="32"/>
    </location>
</feature>